<dbReference type="OrthoDB" id="9810918at2"/>
<dbReference type="PANTHER" id="PTHR30373">
    <property type="entry name" value="UPF0603 PROTEIN YGCG"/>
    <property type="match status" value="1"/>
</dbReference>
<feature type="chain" id="PRO_5003613227" evidence="2">
    <location>
        <begin position="32"/>
        <end position="272"/>
    </location>
</feature>
<gene>
    <name evidence="4" type="ordered locus">Solca_0002</name>
</gene>
<keyword evidence="1" id="KW-0812">Transmembrane</keyword>
<evidence type="ECO:0000256" key="2">
    <source>
        <dbReference type="SAM" id="SignalP"/>
    </source>
</evidence>
<dbReference type="Proteomes" id="UP000007590">
    <property type="component" value="Chromosome"/>
</dbReference>
<keyword evidence="1" id="KW-0472">Membrane</keyword>
<proteinExistence type="predicted"/>
<feature type="domain" description="TPM" evidence="3">
    <location>
        <begin position="44"/>
        <end position="167"/>
    </location>
</feature>
<dbReference type="STRING" id="929556.Solca_0002"/>
<sequence length="272" mass="29220">MNFLMISISAMNKLKSLLLFSFLLLAGIVSGQDIPDAPNPPRLVNDYTNTLSGSQKEQLEQKLKAYNDSTSNQIAVVIIPSLNGYEASDYAIKLGQKWGVGQKEKRNGVVFLVSMNDRKVFIAVGYGLEGAIPDAYAKRITSTIVKPEFKAGNYFKGIDDGTDALIKLASGEYTVGPNDVISKKQGKGSGIWIIFLVIGVVIIFSLLRRRSYQHIAGRGSHSDLPFWMLMSMLGNSGNRGSDNDWGDFNGGGGDFGGFGGGDFGGGGAGDSW</sequence>
<reference evidence="4" key="1">
    <citation type="submission" date="2012-02" db="EMBL/GenBank/DDBJ databases">
        <title>The complete genome of Solitalea canadensis DSM 3403.</title>
        <authorList>
            <consortium name="US DOE Joint Genome Institute (JGI-PGF)"/>
            <person name="Lucas S."/>
            <person name="Copeland A."/>
            <person name="Lapidus A."/>
            <person name="Glavina del Rio T."/>
            <person name="Dalin E."/>
            <person name="Tice H."/>
            <person name="Bruce D."/>
            <person name="Goodwin L."/>
            <person name="Pitluck S."/>
            <person name="Peters L."/>
            <person name="Ovchinnikova G."/>
            <person name="Lu M."/>
            <person name="Kyrpides N."/>
            <person name="Mavromatis K."/>
            <person name="Ivanova N."/>
            <person name="Brettin T."/>
            <person name="Detter J.C."/>
            <person name="Han C."/>
            <person name="Larimer F."/>
            <person name="Land M."/>
            <person name="Hauser L."/>
            <person name="Markowitz V."/>
            <person name="Cheng J.-F."/>
            <person name="Hugenholtz P."/>
            <person name="Woyke T."/>
            <person name="Wu D."/>
            <person name="Spring S."/>
            <person name="Schroeder M."/>
            <person name="Kopitz M."/>
            <person name="Brambilla E."/>
            <person name="Klenk H.-P."/>
            <person name="Eisen J.A."/>
        </authorList>
    </citation>
    <scope>NUCLEOTIDE SEQUENCE</scope>
    <source>
        <strain evidence="4">DSM 3403</strain>
    </source>
</reference>
<organism evidence="4 5">
    <name type="scientific">Solitalea canadensis (strain ATCC 29591 / DSM 3403 / JCM 21819 / LMG 8368 / NBRC 15130 / NCIMB 12057 / USAM 9D)</name>
    <name type="common">Flexibacter canadensis</name>
    <dbReference type="NCBI Taxonomy" id="929556"/>
    <lineage>
        <taxon>Bacteria</taxon>
        <taxon>Pseudomonadati</taxon>
        <taxon>Bacteroidota</taxon>
        <taxon>Sphingobacteriia</taxon>
        <taxon>Sphingobacteriales</taxon>
        <taxon>Sphingobacteriaceae</taxon>
        <taxon>Solitalea</taxon>
    </lineage>
</organism>
<accession>H8KNR5</accession>
<keyword evidence="1" id="KW-1133">Transmembrane helix</keyword>
<feature type="signal peptide" evidence="2">
    <location>
        <begin position="1"/>
        <end position="31"/>
    </location>
</feature>
<dbReference type="AlphaFoldDB" id="H8KNR5"/>
<name>H8KNR5_SOLCM</name>
<evidence type="ECO:0000256" key="1">
    <source>
        <dbReference type="SAM" id="Phobius"/>
    </source>
</evidence>
<dbReference type="KEGG" id="scn:Solca_0002"/>
<evidence type="ECO:0000259" key="3">
    <source>
        <dbReference type="Pfam" id="PF04536"/>
    </source>
</evidence>
<evidence type="ECO:0000313" key="5">
    <source>
        <dbReference type="Proteomes" id="UP000007590"/>
    </source>
</evidence>
<keyword evidence="2" id="KW-0732">Signal</keyword>
<dbReference type="Gene3D" id="3.10.310.50">
    <property type="match status" value="1"/>
</dbReference>
<feature type="transmembrane region" description="Helical" evidence="1">
    <location>
        <begin position="189"/>
        <end position="207"/>
    </location>
</feature>
<dbReference type="InterPro" id="IPR007621">
    <property type="entry name" value="TPM_dom"/>
</dbReference>
<evidence type="ECO:0000313" key="4">
    <source>
        <dbReference type="EMBL" id="AFD05172.1"/>
    </source>
</evidence>
<dbReference type="HOGENOM" id="CLU_035211_1_0_10"/>
<keyword evidence="5" id="KW-1185">Reference proteome</keyword>
<dbReference type="EMBL" id="CP003349">
    <property type="protein sequence ID" value="AFD05172.1"/>
    <property type="molecule type" value="Genomic_DNA"/>
</dbReference>
<dbReference type="eggNOG" id="COG1512">
    <property type="taxonomic scope" value="Bacteria"/>
</dbReference>
<dbReference type="Pfam" id="PF04536">
    <property type="entry name" value="TPM_phosphatase"/>
    <property type="match status" value="1"/>
</dbReference>
<protein>
    <submittedName>
        <fullName evidence="4">Beta-propeller domain-containing protein, methanol dehydrogenase</fullName>
    </submittedName>
</protein>
<dbReference type="PANTHER" id="PTHR30373:SF2">
    <property type="entry name" value="UPF0603 PROTEIN YGCG"/>
    <property type="match status" value="1"/>
</dbReference>